<keyword evidence="3" id="KW-0548">Nucleotidyltransferase</keyword>
<evidence type="ECO:0000256" key="2">
    <source>
        <dbReference type="ARBA" id="ARBA00022679"/>
    </source>
</evidence>
<proteinExistence type="predicted"/>
<dbReference type="SUPFAM" id="SSF53098">
    <property type="entry name" value="Ribonuclease H-like"/>
    <property type="match status" value="1"/>
</dbReference>
<reference evidence="10" key="2">
    <citation type="submission" date="2022-01" db="EMBL/GenBank/DDBJ databases">
        <authorList>
            <person name="Yamashiro T."/>
            <person name="Shiraishi A."/>
            <person name="Satake H."/>
            <person name="Nakayama K."/>
        </authorList>
    </citation>
    <scope>NUCLEOTIDE SEQUENCE</scope>
</reference>
<feature type="region of interest" description="Disordered" evidence="8">
    <location>
        <begin position="119"/>
        <end position="139"/>
    </location>
</feature>
<dbReference type="InterPro" id="IPR043128">
    <property type="entry name" value="Rev_trsase/Diguanyl_cyclase"/>
</dbReference>
<evidence type="ECO:0000256" key="7">
    <source>
        <dbReference type="ARBA" id="ARBA00022918"/>
    </source>
</evidence>
<comment type="caution">
    <text evidence="10">The sequence shown here is derived from an EMBL/GenBank/DDBJ whole genome shotgun (WGS) entry which is preliminary data.</text>
</comment>
<dbReference type="Gene3D" id="3.30.70.270">
    <property type="match status" value="2"/>
</dbReference>
<evidence type="ECO:0000256" key="5">
    <source>
        <dbReference type="ARBA" id="ARBA00022759"/>
    </source>
</evidence>
<dbReference type="GO" id="GO:0003964">
    <property type="term" value="F:RNA-directed DNA polymerase activity"/>
    <property type="evidence" value="ECO:0007669"/>
    <property type="project" value="UniProtKB-KW"/>
</dbReference>
<accession>A0ABQ5FN29</accession>
<dbReference type="EC" id="2.7.7.49" evidence="1"/>
<dbReference type="Gene3D" id="3.30.420.10">
    <property type="entry name" value="Ribonuclease H-like superfamily/Ribonuclease H"/>
    <property type="match status" value="2"/>
</dbReference>
<dbReference type="Proteomes" id="UP001151760">
    <property type="component" value="Unassembled WGS sequence"/>
</dbReference>
<dbReference type="CDD" id="cd01647">
    <property type="entry name" value="RT_LTR"/>
    <property type="match status" value="1"/>
</dbReference>
<feature type="region of interest" description="Disordered" evidence="8">
    <location>
        <begin position="1227"/>
        <end position="1255"/>
    </location>
</feature>
<dbReference type="CDD" id="cd00303">
    <property type="entry name" value="retropepsin_like"/>
    <property type="match status" value="1"/>
</dbReference>
<dbReference type="InterPro" id="IPR012337">
    <property type="entry name" value="RNaseH-like_sf"/>
</dbReference>
<evidence type="ECO:0000256" key="6">
    <source>
        <dbReference type="ARBA" id="ARBA00022801"/>
    </source>
</evidence>
<dbReference type="Gene3D" id="1.10.340.70">
    <property type="match status" value="1"/>
</dbReference>
<dbReference type="InterPro" id="IPR021109">
    <property type="entry name" value="Peptidase_aspartic_dom_sf"/>
</dbReference>
<gene>
    <name evidence="10" type="ORF">Tco_1015773</name>
</gene>
<reference evidence="10" key="1">
    <citation type="journal article" date="2022" name="Int. J. Mol. Sci.">
        <title>Draft Genome of Tanacetum Coccineum: Genomic Comparison of Closely Related Tanacetum-Family Plants.</title>
        <authorList>
            <person name="Yamashiro T."/>
            <person name="Shiraishi A."/>
            <person name="Nakayama K."/>
            <person name="Satake H."/>
        </authorList>
    </citation>
    <scope>NUCLEOTIDE SEQUENCE</scope>
</reference>
<keyword evidence="6" id="KW-0378">Hydrolase</keyword>
<keyword evidence="11" id="KW-1185">Reference proteome</keyword>
<dbReference type="CDD" id="cd09274">
    <property type="entry name" value="RNase_HI_RT_Ty3"/>
    <property type="match status" value="1"/>
</dbReference>
<keyword evidence="2" id="KW-0808">Transferase</keyword>
<feature type="compositionally biased region" description="Basic and acidic residues" evidence="8">
    <location>
        <begin position="1229"/>
        <end position="1247"/>
    </location>
</feature>
<feature type="region of interest" description="Disordered" evidence="8">
    <location>
        <begin position="1"/>
        <end position="29"/>
    </location>
</feature>
<dbReference type="InterPro" id="IPR036397">
    <property type="entry name" value="RNaseH_sf"/>
</dbReference>
<dbReference type="Pfam" id="PF17917">
    <property type="entry name" value="RT_RNaseH"/>
    <property type="match status" value="1"/>
</dbReference>
<evidence type="ECO:0000313" key="11">
    <source>
        <dbReference type="Proteomes" id="UP001151760"/>
    </source>
</evidence>
<dbReference type="InterPro" id="IPR043502">
    <property type="entry name" value="DNA/RNA_pol_sf"/>
</dbReference>
<keyword evidence="4" id="KW-0540">Nuclease</keyword>
<name>A0ABQ5FN29_9ASTR</name>
<keyword evidence="5" id="KW-0255">Endonuclease</keyword>
<evidence type="ECO:0000259" key="9">
    <source>
        <dbReference type="Pfam" id="PF17917"/>
    </source>
</evidence>
<dbReference type="PANTHER" id="PTHR34072">
    <property type="entry name" value="ENZYMATIC POLYPROTEIN-RELATED"/>
    <property type="match status" value="1"/>
</dbReference>
<keyword evidence="7 10" id="KW-0695">RNA-directed DNA polymerase</keyword>
<dbReference type="Gene3D" id="2.40.70.10">
    <property type="entry name" value="Acid Proteases"/>
    <property type="match status" value="1"/>
</dbReference>
<dbReference type="SUPFAM" id="SSF56672">
    <property type="entry name" value="DNA/RNA polymerases"/>
    <property type="match status" value="1"/>
</dbReference>
<evidence type="ECO:0000256" key="1">
    <source>
        <dbReference type="ARBA" id="ARBA00012493"/>
    </source>
</evidence>
<evidence type="ECO:0000256" key="4">
    <source>
        <dbReference type="ARBA" id="ARBA00022722"/>
    </source>
</evidence>
<evidence type="ECO:0000313" key="10">
    <source>
        <dbReference type="EMBL" id="GJT64293.1"/>
    </source>
</evidence>
<feature type="domain" description="Reverse transcriptase RNase H-like" evidence="9">
    <location>
        <begin position="667"/>
        <end position="770"/>
    </location>
</feature>
<protein>
    <recommendedName>
        <fullName evidence="1">RNA-directed DNA polymerase</fullName>
        <ecNumber evidence="1">2.7.7.49</ecNumber>
    </recommendedName>
</protein>
<evidence type="ECO:0000256" key="8">
    <source>
        <dbReference type="SAM" id="MobiDB-lite"/>
    </source>
</evidence>
<organism evidence="10 11">
    <name type="scientific">Tanacetum coccineum</name>
    <dbReference type="NCBI Taxonomy" id="301880"/>
    <lineage>
        <taxon>Eukaryota</taxon>
        <taxon>Viridiplantae</taxon>
        <taxon>Streptophyta</taxon>
        <taxon>Embryophyta</taxon>
        <taxon>Tracheophyta</taxon>
        <taxon>Spermatophyta</taxon>
        <taxon>Magnoliopsida</taxon>
        <taxon>eudicotyledons</taxon>
        <taxon>Gunneridae</taxon>
        <taxon>Pentapetalae</taxon>
        <taxon>asterids</taxon>
        <taxon>campanulids</taxon>
        <taxon>Asterales</taxon>
        <taxon>Asteraceae</taxon>
        <taxon>Asteroideae</taxon>
        <taxon>Anthemideae</taxon>
        <taxon>Anthemidinae</taxon>
        <taxon>Tanacetum</taxon>
    </lineage>
</organism>
<dbReference type="PANTHER" id="PTHR34072:SF44">
    <property type="entry name" value="RNA-DIRECTED DNA POLYMERASE"/>
    <property type="match status" value="1"/>
</dbReference>
<evidence type="ECO:0000256" key="3">
    <source>
        <dbReference type="ARBA" id="ARBA00022695"/>
    </source>
</evidence>
<dbReference type="InterPro" id="IPR041373">
    <property type="entry name" value="RT_RNaseH"/>
</dbReference>
<dbReference type="Gene3D" id="3.10.10.10">
    <property type="entry name" value="HIV Type 1 Reverse Transcriptase, subunit A, domain 1"/>
    <property type="match status" value="1"/>
</dbReference>
<dbReference type="EMBL" id="BQNB010017531">
    <property type="protein sequence ID" value="GJT64293.1"/>
    <property type="molecule type" value="Genomic_DNA"/>
</dbReference>
<sequence>MIISLNHWDTSATRDETSRNISSTTTTESPEVVRQLEMMNKNFLEMMRQIQSVKSVSPKCETCAITTRSSASYDGPTIPPTPSPLPKEVKRETKATMDKVKNTSLGSTAHVQPLVVQDPISEPEVAPKPNPKLSIPYPSRLNDQKLHEKANYSNVELDECLALANLGASINLMPLSVWKQLSLPKLTSTRMTLELAHRSVAHPKGVIEDVFVKVGKFYFLADFIVVDYDVDPRVPLILGRPFLRTARALIDVHGEELTLRVNDEAITFKVGHTSRYSHNYYDEMVHQVNVIDVACEEYAQEVLGFLDSSTSGNPTPSDPIIASSSLSLLLFEGGDFILEEIETYLRTPEELSNLDDDYYDIEGDIHYLEKLLNEDPSPNLPLMKNDDLKQVDVTMMKPSIEEPPELELKDLPSHLEYAFLEGTDKLPVIISKELKEEEKAALLKVLKSHRRAIAWKISDIKGRLPTDICLLVYVMLRARSKGAGLIYPISDSPWVSPVHCVPKKGGMTVAENEDNELMPTRLVTRWRVYIDYRKLNDATRKDHFPLPFMDQMLECLAGNKYYCFLDGFSRYFQIPMTSKTKRRPPSLALMGRLPIDVCLFVYVMLRARSKGHAGFYRRFIQDFPKIARPMTHILEKETLFIFSKECIEAFNILKKKLTKAPILVAPDWDLPFEIMCDASDYAVGAVLGQRKTKHFQPIHYASKTMMDAQAHYTTTKKELLAVVYAFEKFRPYLVLSKTIVYTDHSAPKCLLTKQDAKPRLLRWILLLQEFDVIIRDKKGAENLAADHLSRQENPQEGDLEKKEINETFPLETLRMITFYSDSSTPWFADIANYNARNFIVKGMSSQQKKKFFKDVKHYFWDDPYLFKICADQVIRRCVHGQEVVDILTACHNGPTGGHHGANYTTKKVFDSGFYWPTIYRDAHDMIFDVWGIDFMGPFPSSRGNKYIIIAVDYLSKWVEAKALPTNDARVVVMLKYGVTHRLSIAYHLQTSGQVEFSNHGLKRILERTVGQNRASWSDKLDDALWAFLTAFKTPIGCTPYKLMYGKAFHLPIELEHKAYWALKNYNFDLKTVGDHRKVQMKELNELRDQAYRNSLIYKEKTKKIHDSKIKNRIFNICDRVLLFNSRLKIFSRKLKTRWTGPFTVAQVSLIKPSSYLKPMDQVLRPLNSGPSQARDSVNKNKRFDCPDYEDSRARGFVSRSLDLPSLARSYIWESDILGNGYVKKWSKTKQNEQNRAQEWKEHEKSRPEAYASLMG</sequence>